<dbReference type="InterPro" id="IPR002818">
    <property type="entry name" value="DJ-1/PfpI"/>
</dbReference>
<dbReference type="Pfam" id="PF01965">
    <property type="entry name" value="DJ-1_PfpI"/>
    <property type="match status" value="1"/>
</dbReference>
<sequence length="241" mass="26383">MTRMQPLSNLVAQLWSAVLLILHIPGLATQTEVIHTALIVVPPLFDEIQVLTMTDVLRRAEVQVSLASMVPGSMEVRGQHGLSIVTDIQLPSSTEPTMDMILIPSGDHTYEYMSADSDLGALLQAYARDRKYIAAMGTGVGVLANRKIYSGSQVTVYPSLESIAAQNFRISGENVVIDGPLFTARASVNALEFALNTVERHAPRNSNERLHSNCMLRRSLISGFEAEEEVRDQSDHTGFSC</sequence>
<accession>A0A183A8L3</accession>
<reference evidence="5" key="1">
    <citation type="submission" date="2016-06" db="UniProtKB">
        <authorList>
            <consortium name="WormBaseParasite"/>
        </authorList>
    </citation>
    <scope>IDENTIFICATION</scope>
</reference>
<name>A0A183A8L3_9TREM</name>
<dbReference type="PANTHER" id="PTHR48094">
    <property type="entry name" value="PROTEIN/NUCLEIC ACID DEGLYCASE DJ-1-RELATED"/>
    <property type="match status" value="1"/>
</dbReference>
<evidence type="ECO:0000313" key="5">
    <source>
        <dbReference type="WBParaSite" id="ECPE_0000330101-mRNA-1"/>
    </source>
</evidence>
<dbReference type="GO" id="GO:0005737">
    <property type="term" value="C:cytoplasm"/>
    <property type="evidence" value="ECO:0007669"/>
    <property type="project" value="TreeGrafter"/>
</dbReference>
<keyword evidence="1" id="KW-0732">Signal</keyword>
<evidence type="ECO:0000256" key="1">
    <source>
        <dbReference type="SAM" id="SignalP"/>
    </source>
</evidence>
<feature type="signal peptide" evidence="1">
    <location>
        <begin position="1"/>
        <end position="28"/>
    </location>
</feature>
<keyword evidence="4" id="KW-1185">Reference proteome</keyword>
<dbReference type="OrthoDB" id="543156at2759"/>
<dbReference type="InterPro" id="IPR050325">
    <property type="entry name" value="Prot/Nucl_acid_deglycase"/>
</dbReference>
<dbReference type="InterPro" id="IPR029062">
    <property type="entry name" value="Class_I_gatase-like"/>
</dbReference>
<dbReference type="Proteomes" id="UP000272942">
    <property type="component" value="Unassembled WGS sequence"/>
</dbReference>
<reference evidence="3 4" key="2">
    <citation type="submission" date="2018-11" db="EMBL/GenBank/DDBJ databases">
        <authorList>
            <consortium name="Pathogen Informatics"/>
        </authorList>
    </citation>
    <scope>NUCLEOTIDE SEQUENCE [LARGE SCALE GENOMIC DNA]</scope>
    <source>
        <strain evidence="3 4">Egypt</strain>
    </source>
</reference>
<dbReference type="Gene3D" id="3.40.50.880">
    <property type="match status" value="1"/>
</dbReference>
<proteinExistence type="predicted"/>
<feature type="chain" id="PRO_5043137950" evidence="1">
    <location>
        <begin position="29"/>
        <end position="241"/>
    </location>
</feature>
<dbReference type="WBParaSite" id="ECPE_0000330101-mRNA-1">
    <property type="protein sequence ID" value="ECPE_0000330101-mRNA-1"/>
    <property type="gene ID" value="ECPE_0000330101"/>
</dbReference>
<evidence type="ECO:0000313" key="3">
    <source>
        <dbReference type="EMBL" id="VDP69063.1"/>
    </source>
</evidence>
<dbReference type="EMBL" id="UZAN01040271">
    <property type="protein sequence ID" value="VDP69063.1"/>
    <property type="molecule type" value="Genomic_DNA"/>
</dbReference>
<protein>
    <submittedName>
        <fullName evidence="5">DJ-1_PfpI domain-containing protein</fullName>
    </submittedName>
</protein>
<evidence type="ECO:0000313" key="4">
    <source>
        <dbReference type="Proteomes" id="UP000272942"/>
    </source>
</evidence>
<dbReference type="AlphaFoldDB" id="A0A183A8L3"/>
<dbReference type="SUPFAM" id="SSF52317">
    <property type="entry name" value="Class I glutamine amidotransferase-like"/>
    <property type="match status" value="1"/>
</dbReference>
<organism evidence="5">
    <name type="scientific">Echinostoma caproni</name>
    <dbReference type="NCBI Taxonomy" id="27848"/>
    <lineage>
        <taxon>Eukaryota</taxon>
        <taxon>Metazoa</taxon>
        <taxon>Spiralia</taxon>
        <taxon>Lophotrochozoa</taxon>
        <taxon>Platyhelminthes</taxon>
        <taxon>Trematoda</taxon>
        <taxon>Digenea</taxon>
        <taxon>Plagiorchiida</taxon>
        <taxon>Echinostomata</taxon>
        <taxon>Echinostomatoidea</taxon>
        <taxon>Echinostomatidae</taxon>
        <taxon>Echinostoma</taxon>
    </lineage>
</organism>
<dbReference type="PANTHER" id="PTHR48094:SF12">
    <property type="entry name" value="PARKINSON DISEASE PROTEIN 7 HOMOLOG"/>
    <property type="match status" value="1"/>
</dbReference>
<gene>
    <name evidence="3" type="ORF">ECPE_LOCUS3298</name>
</gene>
<evidence type="ECO:0000259" key="2">
    <source>
        <dbReference type="Pfam" id="PF01965"/>
    </source>
</evidence>
<feature type="domain" description="DJ-1/PfpI" evidence="2">
    <location>
        <begin position="36"/>
        <end position="199"/>
    </location>
</feature>